<dbReference type="Proteomes" id="UP000885797">
    <property type="component" value="Unassembled WGS sequence"/>
</dbReference>
<accession>A0A7V2SXJ6</accession>
<organism evidence="4">
    <name type="scientific">Dissulfuribacter thermophilus</name>
    <dbReference type="NCBI Taxonomy" id="1156395"/>
    <lineage>
        <taxon>Bacteria</taxon>
        <taxon>Pseudomonadati</taxon>
        <taxon>Thermodesulfobacteriota</taxon>
        <taxon>Dissulfuribacteria</taxon>
        <taxon>Dissulfuribacterales</taxon>
        <taxon>Dissulfuribacteraceae</taxon>
        <taxon>Dissulfuribacter</taxon>
    </lineage>
</organism>
<dbReference type="Gene3D" id="3.40.250.10">
    <property type="entry name" value="Rhodanese-like domain"/>
    <property type="match status" value="2"/>
</dbReference>
<feature type="domain" description="Rhodanese" evidence="3">
    <location>
        <begin position="186"/>
        <end position="307"/>
    </location>
</feature>
<dbReference type="PROSITE" id="PS50206">
    <property type="entry name" value="RHODANESE_3"/>
    <property type="match status" value="2"/>
</dbReference>
<sequence length="318" mass="35379">MRCNNVKRVLGIVLALCFLVGLSSVTRAATGPIVSTKWLSKNLHKKGLVILDVRSFEKYEKSHIPGAVKAFGPWQTMNEKFVGFMMPPVYRLVEMLRSYGVSNDSFVVVYDQGMTSQDTAKSARVVWTLHFLGHTKCAILDGGFNAWDQAELPETKKPTIPMRGDFTASIVASKVITLDDVKKRLGSHKTIFVDARDPMEHFGHEKKAHIPRYGHLPGSLLMPADALTIGGQNFSPAFLRKADELNQLARGVGIPTNKNVEIVVYSNHGLQAALVYFVLHDVLGYKNVRLFDGSILEAAKAKDVPMNMYSWGWTECKK</sequence>
<gene>
    <name evidence="4" type="ORF">ENJ63_01285</name>
</gene>
<evidence type="ECO:0000313" key="4">
    <source>
        <dbReference type="EMBL" id="HFC46494.1"/>
    </source>
</evidence>
<feature type="chain" id="PRO_5030556970" evidence="2">
    <location>
        <begin position="29"/>
        <end position="318"/>
    </location>
</feature>
<dbReference type="InterPro" id="IPR001763">
    <property type="entry name" value="Rhodanese-like_dom"/>
</dbReference>
<comment type="caution">
    <text evidence="4">The sequence shown here is derived from an EMBL/GenBank/DDBJ whole genome shotgun (WGS) entry which is preliminary data.</text>
</comment>
<dbReference type="SUPFAM" id="SSF52821">
    <property type="entry name" value="Rhodanese/Cell cycle control phosphatase"/>
    <property type="match status" value="2"/>
</dbReference>
<evidence type="ECO:0000256" key="2">
    <source>
        <dbReference type="SAM" id="SignalP"/>
    </source>
</evidence>
<evidence type="ECO:0000256" key="1">
    <source>
        <dbReference type="ARBA" id="ARBA00022737"/>
    </source>
</evidence>
<dbReference type="AlphaFoldDB" id="A0A7V2SXJ6"/>
<dbReference type="InterPro" id="IPR051126">
    <property type="entry name" value="Thiosulfate_sulfurtransferase"/>
</dbReference>
<proteinExistence type="predicted"/>
<dbReference type="CDD" id="cd01448">
    <property type="entry name" value="TST_Repeat_1"/>
    <property type="match status" value="1"/>
</dbReference>
<dbReference type="EMBL" id="DRND01000107">
    <property type="protein sequence ID" value="HFC46494.1"/>
    <property type="molecule type" value="Genomic_DNA"/>
</dbReference>
<dbReference type="InterPro" id="IPR036873">
    <property type="entry name" value="Rhodanese-like_dom_sf"/>
</dbReference>
<name>A0A7V2SXJ6_9BACT</name>
<reference evidence="4" key="1">
    <citation type="journal article" date="2020" name="mSystems">
        <title>Genome- and Community-Level Interaction Insights into Carbon Utilization and Element Cycling Functions of Hydrothermarchaeota in Hydrothermal Sediment.</title>
        <authorList>
            <person name="Zhou Z."/>
            <person name="Liu Y."/>
            <person name="Xu W."/>
            <person name="Pan J."/>
            <person name="Luo Z.H."/>
            <person name="Li M."/>
        </authorList>
    </citation>
    <scope>NUCLEOTIDE SEQUENCE [LARGE SCALE GENOMIC DNA]</scope>
    <source>
        <strain evidence="4">HyVt-503</strain>
    </source>
</reference>
<keyword evidence="1" id="KW-0677">Repeat</keyword>
<dbReference type="Pfam" id="PF00581">
    <property type="entry name" value="Rhodanese"/>
    <property type="match status" value="2"/>
</dbReference>
<dbReference type="PANTHER" id="PTHR43855:SF1">
    <property type="entry name" value="THIOSULFATE SULFURTRANSFERASE"/>
    <property type="match status" value="1"/>
</dbReference>
<protein>
    <submittedName>
        <fullName evidence="4">Sulfurtransferase</fullName>
    </submittedName>
</protein>
<feature type="signal peptide" evidence="2">
    <location>
        <begin position="1"/>
        <end position="28"/>
    </location>
</feature>
<evidence type="ECO:0000259" key="3">
    <source>
        <dbReference type="PROSITE" id="PS50206"/>
    </source>
</evidence>
<keyword evidence="2" id="KW-0732">Signal</keyword>
<dbReference type="PANTHER" id="PTHR43855">
    <property type="entry name" value="THIOSULFATE SULFURTRANSFERASE"/>
    <property type="match status" value="1"/>
</dbReference>
<feature type="domain" description="Rhodanese" evidence="3">
    <location>
        <begin position="44"/>
        <end position="156"/>
    </location>
</feature>
<dbReference type="SMART" id="SM00450">
    <property type="entry name" value="RHOD"/>
    <property type="match status" value="2"/>
</dbReference>